<organism evidence="2 3">
    <name type="scientific">Salix brachista</name>
    <dbReference type="NCBI Taxonomy" id="2182728"/>
    <lineage>
        <taxon>Eukaryota</taxon>
        <taxon>Viridiplantae</taxon>
        <taxon>Streptophyta</taxon>
        <taxon>Embryophyta</taxon>
        <taxon>Tracheophyta</taxon>
        <taxon>Spermatophyta</taxon>
        <taxon>Magnoliopsida</taxon>
        <taxon>eudicotyledons</taxon>
        <taxon>Gunneridae</taxon>
        <taxon>Pentapetalae</taxon>
        <taxon>rosids</taxon>
        <taxon>fabids</taxon>
        <taxon>Malpighiales</taxon>
        <taxon>Salicaceae</taxon>
        <taxon>Saliceae</taxon>
        <taxon>Salix</taxon>
    </lineage>
</organism>
<dbReference type="InterPro" id="IPR032675">
    <property type="entry name" value="LRR_dom_sf"/>
</dbReference>
<dbReference type="CDD" id="cd22160">
    <property type="entry name" value="F-box_AtFBL13-like"/>
    <property type="match status" value="1"/>
</dbReference>
<accession>A0A5N5JCY6</accession>
<protein>
    <recommendedName>
        <fullName evidence="1">F-box domain-containing protein</fullName>
    </recommendedName>
</protein>
<keyword evidence="3" id="KW-1185">Reference proteome</keyword>
<gene>
    <name evidence="2" type="ORF">DKX38_027104</name>
</gene>
<dbReference type="PANTHER" id="PTHR34145:SF28">
    <property type="entry name" value="F-BOX DOMAIN-CONTAINING PROTEIN"/>
    <property type="match status" value="1"/>
</dbReference>
<dbReference type="InterPro" id="IPR001810">
    <property type="entry name" value="F-box_dom"/>
</dbReference>
<dbReference type="InterPro" id="IPR055357">
    <property type="entry name" value="LRR_At1g61320_AtMIF1"/>
</dbReference>
<dbReference type="InterPro" id="IPR036047">
    <property type="entry name" value="F-box-like_dom_sf"/>
</dbReference>
<reference evidence="3" key="1">
    <citation type="journal article" date="2019" name="Gigascience">
        <title>De novo genome assembly of the endangered Acer yangbiense, a plant species with extremely small populations endemic to Yunnan Province, China.</title>
        <authorList>
            <person name="Yang J."/>
            <person name="Wariss H.M."/>
            <person name="Tao L."/>
            <person name="Zhang R."/>
            <person name="Yun Q."/>
            <person name="Hollingsworth P."/>
            <person name="Dao Z."/>
            <person name="Luo G."/>
            <person name="Guo H."/>
            <person name="Ma Y."/>
            <person name="Sun W."/>
        </authorList>
    </citation>
    <scope>NUCLEOTIDE SEQUENCE [LARGE SCALE GENOMIC DNA]</scope>
    <source>
        <strain evidence="3">cv. br00</strain>
    </source>
</reference>
<evidence type="ECO:0000313" key="2">
    <source>
        <dbReference type="EMBL" id="KAB5516456.1"/>
    </source>
</evidence>
<feature type="domain" description="F-box" evidence="1">
    <location>
        <begin position="20"/>
        <end position="56"/>
    </location>
</feature>
<sequence>MEHQKSHLKEHMFQVEAIEEDRISQLPDHILSIILSKLPLQDLVRTSALSNRWKHLWALRTNLNFDMDGIFGSNHGRPHFSTKQCKHYKEVKLEFARCVDGFLQNFQGTKVISFKLHFLKHLGDTSNMNRWIRSVIGLGIEELQLVLSGMTFSYHHHCLLDDEYYIFPHWLLPHPSDSRLKHLHLRTCVLKPPADFIGFNKLITLRLHDVFLGDDFLASLFSNCLLLQGLVLKRCRHLSLLKVFSTSLQNLALIDCSDPSPVEVIAVNLTDFEYSGDLMKITVIVAPCLVRLYFNFCSVHVTDMPDALSLCATFPTLQTLILNLDPWKEKKIPQSVDSLRNLKQLELNYVMASDEEDLLWVLTYLNACPLLEKLDLTLSGAEFLENQREIRNICGCTYSRLKKVGINGFEGNWYEMELITHILKSAISLDQVVISPLRSFYLGGDESTYKWFVSSLTPDEAWRESRQDSVRKSLQENTPAGVHLVVL</sequence>
<dbReference type="Gene3D" id="3.80.10.10">
    <property type="entry name" value="Ribonuclease Inhibitor"/>
    <property type="match status" value="1"/>
</dbReference>
<dbReference type="Pfam" id="PF23622">
    <property type="entry name" value="LRR_At1g61320_AtMIF1"/>
    <property type="match status" value="1"/>
</dbReference>
<name>A0A5N5JCY6_9ROSI</name>
<dbReference type="PROSITE" id="PS50181">
    <property type="entry name" value="FBOX"/>
    <property type="match status" value="1"/>
</dbReference>
<comment type="caution">
    <text evidence="2">The sequence shown here is derived from an EMBL/GenBank/DDBJ whole genome shotgun (WGS) entry which is preliminary data.</text>
</comment>
<dbReference type="EMBL" id="VDCV01000017">
    <property type="protein sequence ID" value="KAB5516456.1"/>
    <property type="molecule type" value="Genomic_DNA"/>
</dbReference>
<dbReference type="InterPro" id="IPR053781">
    <property type="entry name" value="F-box_AtFBL13-like"/>
</dbReference>
<dbReference type="PANTHER" id="PTHR34145">
    <property type="entry name" value="OS02G0105600 PROTEIN"/>
    <property type="match status" value="1"/>
</dbReference>
<dbReference type="InterPro" id="IPR053772">
    <property type="entry name" value="At1g61320/At1g61330-like"/>
</dbReference>
<dbReference type="SMART" id="SM00256">
    <property type="entry name" value="FBOX"/>
    <property type="match status" value="1"/>
</dbReference>
<proteinExistence type="predicted"/>
<evidence type="ECO:0000259" key="1">
    <source>
        <dbReference type="PROSITE" id="PS50181"/>
    </source>
</evidence>
<dbReference type="Gene3D" id="1.20.1280.50">
    <property type="match status" value="1"/>
</dbReference>
<evidence type="ECO:0000313" key="3">
    <source>
        <dbReference type="Proteomes" id="UP000326939"/>
    </source>
</evidence>
<dbReference type="Proteomes" id="UP000326939">
    <property type="component" value="Chromosome 17"/>
</dbReference>
<dbReference type="Pfam" id="PF00646">
    <property type="entry name" value="F-box"/>
    <property type="match status" value="1"/>
</dbReference>
<dbReference type="AlphaFoldDB" id="A0A5N5JCY6"/>
<dbReference type="SUPFAM" id="SSF52047">
    <property type="entry name" value="RNI-like"/>
    <property type="match status" value="1"/>
</dbReference>
<dbReference type="SUPFAM" id="SSF81383">
    <property type="entry name" value="F-box domain"/>
    <property type="match status" value="1"/>
</dbReference>